<dbReference type="AlphaFoldDB" id="A0A0J7L3U2"/>
<evidence type="ECO:0000313" key="3">
    <source>
        <dbReference type="Proteomes" id="UP000036403"/>
    </source>
</evidence>
<feature type="region of interest" description="Disordered" evidence="1">
    <location>
        <begin position="1"/>
        <end position="71"/>
    </location>
</feature>
<dbReference type="OrthoDB" id="42382at2759"/>
<feature type="compositionally biased region" description="Basic and acidic residues" evidence="1">
    <location>
        <begin position="446"/>
        <end position="475"/>
    </location>
</feature>
<reference evidence="2 3" key="1">
    <citation type="submission" date="2015-04" db="EMBL/GenBank/DDBJ databases">
        <title>Lasius niger genome sequencing.</title>
        <authorList>
            <person name="Konorov E.A."/>
            <person name="Nikitin M.A."/>
            <person name="Kirill M.V."/>
            <person name="Chang P."/>
        </authorList>
    </citation>
    <scope>NUCLEOTIDE SEQUENCE [LARGE SCALE GENOMIC DNA]</scope>
    <source>
        <tissue evidence="2">Whole</tissue>
    </source>
</reference>
<dbReference type="STRING" id="67767.A0A0J7L3U2"/>
<evidence type="ECO:0000256" key="1">
    <source>
        <dbReference type="SAM" id="MobiDB-lite"/>
    </source>
</evidence>
<feature type="region of interest" description="Disordered" evidence="1">
    <location>
        <begin position="332"/>
        <end position="547"/>
    </location>
</feature>
<organism evidence="2 3">
    <name type="scientific">Lasius niger</name>
    <name type="common">Black garden ant</name>
    <dbReference type="NCBI Taxonomy" id="67767"/>
    <lineage>
        <taxon>Eukaryota</taxon>
        <taxon>Metazoa</taxon>
        <taxon>Ecdysozoa</taxon>
        <taxon>Arthropoda</taxon>
        <taxon>Hexapoda</taxon>
        <taxon>Insecta</taxon>
        <taxon>Pterygota</taxon>
        <taxon>Neoptera</taxon>
        <taxon>Endopterygota</taxon>
        <taxon>Hymenoptera</taxon>
        <taxon>Apocrita</taxon>
        <taxon>Aculeata</taxon>
        <taxon>Formicoidea</taxon>
        <taxon>Formicidae</taxon>
        <taxon>Formicinae</taxon>
        <taxon>Lasius</taxon>
        <taxon>Lasius</taxon>
    </lineage>
</organism>
<dbReference type="Proteomes" id="UP000036403">
    <property type="component" value="Unassembled WGS sequence"/>
</dbReference>
<evidence type="ECO:0000313" key="2">
    <source>
        <dbReference type="EMBL" id="KMQ97114.1"/>
    </source>
</evidence>
<feature type="compositionally biased region" description="Low complexity" evidence="1">
    <location>
        <begin position="11"/>
        <end position="30"/>
    </location>
</feature>
<feature type="region of interest" description="Disordered" evidence="1">
    <location>
        <begin position="194"/>
        <end position="287"/>
    </location>
</feature>
<feature type="compositionally biased region" description="Polar residues" evidence="1">
    <location>
        <begin position="397"/>
        <end position="409"/>
    </location>
</feature>
<feature type="compositionally biased region" description="Low complexity" evidence="1">
    <location>
        <begin position="40"/>
        <end position="53"/>
    </location>
</feature>
<keyword evidence="3" id="KW-1185">Reference proteome</keyword>
<feature type="compositionally biased region" description="Polar residues" evidence="1">
    <location>
        <begin position="425"/>
        <end position="444"/>
    </location>
</feature>
<feature type="compositionally biased region" description="Basic and acidic residues" evidence="1">
    <location>
        <begin position="411"/>
        <end position="424"/>
    </location>
</feature>
<comment type="caution">
    <text evidence="2">The sequence shown here is derived from an EMBL/GenBank/DDBJ whole genome shotgun (WGS) entry which is preliminary data.</text>
</comment>
<feature type="compositionally biased region" description="Polar residues" evidence="1">
    <location>
        <begin position="200"/>
        <end position="209"/>
    </location>
</feature>
<gene>
    <name evidence="2" type="ORF">RF55_2572</name>
</gene>
<protein>
    <submittedName>
        <fullName evidence="2">Pdz domain-containing protein 2-like protein</fullName>
    </submittedName>
</protein>
<feature type="compositionally biased region" description="Acidic residues" evidence="1">
    <location>
        <begin position="527"/>
        <end position="546"/>
    </location>
</feature>
<name>A0A0J7L3U2_LASNI</name>
<proteinExistence type="predicted"/>
<feature type="compositionally biased region" description="Basic and acidic residues" evidence="1">
    <location>
        <begin position="506"/>
        <end position="526"/>
    </location>
</feature>
<sequence>MVYLDARSQCGSTHGSTSDDTGSSMSTVMDRFSTMSDRVSTISTASTASTTGSEQQPGEFAGGVDRDLERSSSDRDVLLSRAICPLEMLERDFSNPPDYLLRRLASSEAVTHVESRGEVERITAVVAPNTVLIEETITLQPPLSFQDAPLSYGHEARPDLFYTADLAADSTTHFRPIKDDVELVERVNGSIHEEVRVSGTERSNGVRSSSPPPLPARNHVNRICVNQTSESRNDARISGTIPVSPEREPSEAPLLPPKPLPRKDVKARRKRPPPPPPPPIIAPRREIKSSPSIQSNHLTEEEDVSQVESVECVQSGSCDSSLNRSNVFHELSTRGFENSDGNSDRESNTKYVCLDDEKDEAASSREDTQTNKVFEIIEIRMAKGLQLEQKEEVARNEPNSASETTSCEQNGIKDKVTGRNKDPDQSQSMNTLNGNSTEQDSNSEPTDERVDESNNEGGKHLDSEGLYREGTRTSDGDTFEEAFPLHAEDTLSVDNSTLRESEDDETYRSLDEINDDMKNPDVNRMLEEDEEVVEEGDTTDESDDGDYYWQSNLATIGEEEETSLEYVNA</sequence>
<dbReference type="PaxDb" id="67767-A0A0J7L3U2"/>
<accession>A0A0J7L3U2</accession>
<dbReference type="EMBL" id="LBMM01000983">
    <property type="protein sequence ID" value="KMQ97114.1"/>
    <property type="molecule type" value="Genomic_DNA"/>
</dbReference>
<feature type="compositionally biased region" description="Basic and acidic residues" evidence="1">
    <location>
        <begin position="360"/>
        <end position="381"/>
    </location>
</feature>